<evidence type="ECO:0000259" key="5">
    <source>
        <dbReference type="PROSITE" id="PS50835"/>
    </source>
</evidence>
<keyword evidence="2" id="KW-0677">Repeat</keyword>
<dbReference type="PANTHER" id="PTHR12231:SF253">
    <property type="entry name" value="DPR-INTERACTING PROTEIN ETA, ISOFORM B-RELATED"/>
    <property type="match status" value="1"/>
</dbReference>
<evidence type="ECO:0000256" key="3">
    <source>
        <dbReference type="ARBA" id="ARBA00023157"/>
    </source>
</evidence>
<evidence type="ECO:0000256" key="1">
    <source>
        <dbReference type="ARBA" id="ARBA00022729"/>
    </source>
</evidence>
<evidence type="ECO:0000313" key="6">
    <source>
        <dbReference type="EMBL" id="KAJ8304910.1"/>
    </source>
</evidence>
<gene>
    <name evidence="6" type="ORF">KUTeg_018493</name>
</gene>
<dbReference type="Gene3D" id="2.60.40.10">
    <property type="entry name" value="Immunoglobulins"/>
    <property type="match status" value="3"/>
</dbReference>
<dbReference type="InterPro" id="IPR013783">
    <property type="entry name" value="Ig-like_fold"/>
</dbReference>
<evidence type="ECO:0000256" key="2">
    <source>
        <dbReference type="ARBA" id="ARBA00022737"/>
    </source>
</evidence>
<dbReference type="PROSITE" id="PS50835">
    <property type="entry name" value="IG_LIKE"/>
    <property type="match status" value="3"/>
</dbReference>
<comment type="caution">
    <text evidence="6">The sequence shown here is derived from an EMBL/GenBank/DDBJ whole genome shotgun (WGS) entry which is preliminary data.</text>
</comment>
<feature type="non-terminal residue" evidence="6">
    <location>
        <position position="1"/>
    </location>
</feature>
<dbReference type="InterPro" id="IPR003598">
    <property type="entry name" value="Ig_sub2"/>
</dbReference>
<dbReference type="Pfam" id="PF07679">
    <property type="entry name" value="I-set"/>
    <property type="match status" value="2"/>
</dbReference>
<evidence type="ECO:0000313" key="7">
    <source>
        <dbReference type="Proteomes" id="UP001217089"/>
    </source>
</evidence>
<feature type="domain" description="Ig-like" evidence="5">
    <location>
        <begin position="199"/>
        <end position="279"/>
    </location>
</feature>
<keyword evidence="4" id="KW-0393">Immunoglobulin domain</keyword>
<dbReference type="PANTHER" id="PTHR12231">
    <property type="entry name" value="CTX-RELATED TYPE I TRANSMEMBRANE PROTEIN"/>
    <property type="match status" value="1"/>
</dbReference>
<dbReference type="InterPro" id="IPR013098">
    <property type="entry name" value="Ig_I-set"/>
</dbReference>
<dbReference type="InterPro" id="IPR036179">
    <property type="entry name" value="Ig-like_dom_sf"/>
</dbReference>
<feature type="domain" description="Ig-like" evidence="5">
    <location>
        <begin position="107"/>
        <end position="196"/>
    </location>
</feature>
<organism evidence="6 7">
    <name type="scientific">Tegillarca granosa</name>
    <name type="common">Malaysian cockle</name>
    <name type="synonym">Anadara granosa</name>
    <dbReference type="NCBI Taxonomy" id="220873"/>
    <lineage>
        <taxon>Eukaryota</taxon>
        <taxon>Metazoa</taxon>
        <taxon>Spiralia</taxon>
        <taxon>Lophotrochozoa</taxon>
        <taxon>Mollusca</taxon>
        <taxon>Bivalvia</taxon>
        <taxon>Autobranchia</taxon>
        <taxon>Pteriomorphia</taxon>
        <taxon>Arcoida</taxon>
        <taxon>Arcoidea</taxon>
        <taxon>Arcidae</taxon>
        <taxon>Tegillarca</taxon>
    </lineage>
</organism>
<dbReference type="SUPFAM" id="SSF48726">
    <property type="entry name" value="Immunoglobulin"/>
    <property type="match status" value="3"/>
</dbReference>
<dbReference type="SMART" id="SM00408">
    <property type="entry name" value="IGc2"/>
    <property type="match status" value="3"/>
</dbReference>
<name>A0ABQ9EIA2_TEGGR</name>
<dbReference type="InterPro" id="IPR003599">
    <property type="entry name" value="Ig_sub"/>
</dbReference>
<dbReference type="InterPro" id="IPR007110">
    <property type="entry name" value="Ig-like_dom"/>
</dbReference>
<keyword evidence="1" id="KW-0732">Signal</keyword>
<dbReference type="InterPro" id="IPR051170">
    <property type="entry name" value="Neural/epithelial_adhesion"/>
</dbReference>
<dbReference type="SMART" id="SM00409">
    <property type="entry name" value="IG"/>
    <property type="match status" value="3"/>
</dbReference>
<dbReference type="EMBL" id="JARBDR010000903">
    <property type="protein sequence ID" value="KAJ8304910.1"/>
    <property type="molecule type" value="Genomic_DNA"/>
</dbReference>
<sequence length="285" mass="32253">IIATDPTFDVPVVNVTVVQGAEAVLPCTVDNLGDHKVVWTDAFSTLFTFDVKRIIDDDRISVERPVVKDWNLLIRKVTYSDRGKYVCQINTKPIKTKAVILNVLVPPTIDDDLSTDSVTAKEGDTVQLICNATGVPPPKVHWFRKISGQGSEHEERVGENGEILIIHNVSRYCDGMYECLASNVKPEILLQTKRIGQYQGKDTILECEITAEPQAISLWKREGRLLYPDDIKYRIDVYTDHPKVTLSLSIRDIRREDYGVYTCYAENKLGKDKEDMVLYGKHIQA</sequence>
<evidence type="ECO:0000256" key="4">
    <source>
        <dbReference type="ARBA" id="ARBA00023319"/>
    </source>
</evidence>
<proteinExistence type="predicted"/>
<dbReference type="Proteomes" id="UP001217089">
    <property type="component" value="Unassembled WGS sequence"/>
</dbReference>
<dbReference type="Pfam" id="PF13927">
    <property type="entry name" value="Ig_3"/>
    <property type="match status" value="1"/>
</dbReference>
<feature type="domain" description="Ig-like" evidence="5">
    <location>
        <begin position="6"/>
        <end position="100"/>
    </location>
</feature>
<keyword evidence="7" id="KW-1185">Reference proteome</keyword>
<protein>
    <recommendedName>
        <fullName evidence="5">Ig-like domain-containing protein</fullName>
    </recommendedName>
</protein>
<reference evidence="6 7" key="1">
    <citation type="submission" date="2022-12" db="EMBL/GenBank/DDBJ databases">
        <title>Chromosome-level genome of Tegillarca granosa.</title>
        <authorList>
            <person name="Kim J."/>
        </authorList>
    </citation>
    <scope>NUCLEOTIDE SEQUENCE [LARGE SCALE GENOMIC DNA]</scope>
    <source>
        <strain evidence="6">Teg-2019</strain>
        <tissue evidence="6">Adductor muscle</tissue>
    </source>
</reference>
<keyword evidence="3" id="KW-1015">Disulfide bond</keyword>
<accession>A0ABQ9EIA2</accession>